<evidence type="ECO:0000256" key="6">
    <source>
        <dbReference type="SAM" id="MobiDB-lite"/>
    </source>
</evidence>
<evidence type="ECO:0000256" key="2">
    <source>
        <dbReference type="ARBA" id="ARBA00022475"/>
    </source>
</evidence>
<protein>
    <recommendedName>
        <fullName evidence="7">Glycosyltransferase 2-like domain-containing protein</fullName>
    </recommendedName>
</protein>
<dbReference type="EMBL" id="BPQR01000105">
    <property type="protein sequence ID" value="GJE08946.1"/>
    <property type="molecule type" value="Genomic_DNA"/>
</dbReference>
<keyword evidence="9" id="KW-1185">Reference proteome</keyword>
<keyword evidence="5" id="KW-0472">Membrane</keyword>
<name>A0ABQ4T4X1_9HYPH</name>
<reference evidence="8" key="1">
    <citation type="journal article" date="2021" name="Front. Microbiol.">
        <title>Comprehensive Comparative Genomics and Phenotyping of Methylobacterium Species.</title>
        <authorList>
            <person name="Alessa O."/>
            <person name="Ogura Y."/>
            <person name="Fujitani Y."/>
            <person name="Takami H."/>
            <person name="Hayashi T."/>
            <person name="Sahin N."/>
            <person name="Tani A."/>
        </authorList>
    </citation>
    <scope>NUCLEOTIDE SEQUENCE</scope>
    <source>
        <strain evidence="8">LMG 23639</strain>
    </source>
</reference>
<dbReference type="SUPFAM" id="SSF53448">
    <property type="entry name" value="Nucleotide-diphospho-sugar transferases"/>
    <property type="match status" value="1"/>
</dbReference>
<dbReference type="Gene3D" id="3.90.550.10">
    <property type="entry name" value="Spore Coat Polysaccharide Biosynthesis Protein SpsA, Chain A"/>
    <property type="match status" value="1"/>
</dbReference>
<keyword evidence="4" id="KW-0808">Transferase</keyword>
<comment type="subcellular location">
    <subcellularLocation>
        <location evidence="1">Cell membrane</location>
    </subcellularLocation>
</comment>
<feature type="region of interest" description="Disordered" evidence="6">
    <location>
        <begin position="390"/>
        <end position="416"/>
    </location>
</feature>
<comment type="caution">
    <text evidence="8">The sequence shown here is derived from an EMBL/GenBank/DDBJ whole genome shotgun (WGS) entry which is preliminary data.</text>
</comment>
<evidence type="ECO:0000256" key="1">
    <source>
        <dbReference type="ARBA" id="ARBA00004236"/>
    </source>
</evidence>
<accession>A0ABQ4T4X1</accession>
<organism evidence="8 9">
    <name type="scientific">Methylobacterium jeotgali</name>
    <dbReference type="NCBI Taxonomy" id="381630"/>
    <lineage>
        <taxon>Bacteria</taxon>
        <taxon>Pseudomonadati</taxon>
        <taxon>Pseudomonadota</taxon>
        <taxon>Alphaproteobacteria</taxon>
        <taxon>Hyphomicrobiales</taxon>
        <taxon>Methylobacteriaceae</taxon>
        <taxon>Methylobacterium</taxon>
    </lineage>
</organism>
<evidence type="ECO:0000256" key="3">
    <source>
        <dbReference type="ARBA" id="ARBA00022676"/>
    </source>
</evidence>
<keyword evidence="3" id="KW-0328">Glycosyltransferase</keyword>
<dbReference type="PANTHER" id="PTHR43646:SF2">
    <property type="entry name" value="GLYCOSYLTRANSFERASE 2-LIKE DOMAIN-CONTAINING PROTEIN"/>
    <property type="match status" value="1"/>
</dbReference>
<dbReference type="Pfam" id="PF00535">
    <property type="entry name" value="Glycos_transf_2"/>
    <property type="match status" value="1"/>
</dbReference>
<dbReference type="InterPro" id="IPR001173">
    <property type="entry name" value="Glyco_trans_2-like"/>
</dbReference>
<dbReference type="InterPro" id="IPR029044">
    <property type="entry name" value="Nucleotide-diphossugar_trans"/>
</dbReference>
<keyword evidence="2" id="KW-1003">Cell membrane</keyword>
<evidence type="ECO:0000256" key="4">
    <source>
        <dbReference type="ARBA" id="ARBA00022679"/>
    </source>
</evidence>
<dbReference type="Proteomes" id="UP001055102">
    <property type="component" value="Unassembled WGS sequence"/>
</dbReference>
<evidence type="ECO:0000313" key="8">
    <source>
        <dbReference type="EMBL" id="GJE08946.1"/>
    </source>
</evidence>
<proteinExistence type="predicted"/>
<evidence type="ECO:0000313" key="9">
    <source>
        <dbReference type="Proteomes" id="UP001055102"/>
    </source>
</evidence>
<feature type="domain" description="Glycosyltransferase 2-like" evidence="7">
    <location>
        <begin position="33"/>
        <end position="168"/>
    </location>
</feature>
<evidence type="ECO:0000256" key="5">
    <source>
        <dbReference type="ARBA" id="ARBA00023136"/>
    </source>
</evidence>
<reference evidence="8" key="2">
    <citation type="submission" date="2021-08" db="EMBL/GenBank/DDBJ databases">
        <authorList>
            <person name="Tani A."/>
            <person name="Ola A."/>
            <person name="Ogura Y."/>
            <person name="Katsura K."/>
            <person name="Hayashi T."/>
        </authorList>
    </citation>
    <scope>NUCLEOTIDE SEQUENCE</scope>
    <source>
        <strain evidence="8">LMG 23639</strain>
    </source>
</reference>
<dbReference type="PANTHER" id="PTHR43646">
    <property type="entry name" value="GLYCOSYLTRANSFERASE"/>
    <property type="match status" value="1"/>
</dbReference>
<gene>
    <name evidence="8" type="ORF">AOPFMNJM_4294</name>
</gene>
<sequence length="416" mass="44481">MRKPPEDVFRRAGAIPLVSQVASPEFASPDTVIAIPVRNEAERIAACLRAIAGQEGVAPGRLGLVLFLNNCTDATAAIVEGLVEEIPFPVRVIEREFTGAHAGWARRAAMDTAAVWIETGAGEGLILTTDADSRVPPDWVAANLRAVAAGADAVAGRVELIPEEAALLPPSLPARGKLEDAYDALITEAEARIDPDPSDPWPCHRTTIGASLSVTVAAYRAVGGMPEIPLGEDGAFVAKLLAHGFRVRHARDVMVLISARLSGRAAGGVADTIRSRCEEPDALCDARMEAFPRAVSRYLWRRRLRRLHEAGRLGRDLGWARRLGIAPEEAQRIAALPQPGMAIAAAEIASPRLPYRPLGPRELPGQIRLGRLMLVPIRVATWLRDRGSRAAEARRSGARTAGSWPQAPSPAGKPEG</sequence>
<evidence type="ECO:0000259" key="7">
    <source>
        <dbReference type="Pfam" id="PF00535"/>
    </source>
</evidence>